<dbReference type="PANTHER" id="PTHR11439">
    <property type="entry name" value="GAG-POL-RELATED RETROTRANSPOSON"/>
    <property type="match status" value="1"/>
</dbReference>
<reference evidence="3" key="1">
    <citation type="submission" date="2013-07" db="EMBL/GenBank/DDBJ databases">
        <authorList>
            <person name="Geib S."/>
        </authorList>
    </citation>
    <scope>NUCLEOTIDE SEQUENCE</scope>
</reference>
<feature type="domain" description="Reverse transcriptase Ty1/copia-type" evidence="2">
    <location>
        <begin position="119"/>
        <end position="371"/>
    </location>
</feature>
<feature type="compositionally biased region" description="Polar residues" evidence="1">
    <location>
        <begin position="13"/>
        <end position="24"/>
    </location>
</feature>
<reference evidence="3" key="2">
    <citation type="journal article" date="2014" name="BMC Genomics">
        <title>A genomic perspective to assessing quality of mass-reared SIT flies used in Mediterranean fruit fly (Ceratitis capitata) eradication in California.</title>
        <authorList>
            <person name="Calla B."/>
            <person name="Hall B."/>
            <person name="Hou S."/>
            <person name="Geib S.M."/>
        </authorList>
    </citation>
    <scope>NUCLEOTIDE SEQUENCE</scope>
</reference>
<dbReference type="CDD" id="cd09272">
    <property type="entry name" value="RNase_HI_RT_Ty1"/>
    <property type="match status" value="1"/>
</dbReference>
<dbReference type="InterPro" id="IPR013103">
    <property type="entry name" value="RVT_2"/>
</dbReference>
<dbReference type="GO" id="GO:0071897">
    <property type="term" value="P:DNA biosynthetic process"/>
    <property type="evidence" value="ECO:0007669"/>
    <property type="project" value="UniProtKB-ARBA"/>
</dbReference>
<evidence type="ECO:0000313" key="3">
    <source>
        <dbReference type="EMBL" id="JAB95111.1"/>
    </source>
</evidence>
<dbReference type="Pfam" id="PF07727">
    <property type="entry name" value="RVT_2"/>
    <property type="match status" value="1"/>
</dbReference>
<evidence type="ECO:0000259" key="2">
    <source>
        <dbReference type="Pfam" id="PF07727"/>
    </source>
</evidence>
<dbReference type="InterPro" id="IPR043502">
    <property type="entry name" value="DNA/RNA_pol_sf"/>
</dbReference>
<dbReference type="EMBL" id="GAMC01011444">
    <property type="protein sequence ID" value="JAB95111.1"/>
    <property type="molecule type" value="mRNA"/>
</dbReference>
<dbReference type="PANTHER" id="PTHR11439:SF483">
    <property type="entry name" value="PEPTIDE SYNTHASE GLIP-LIKE, PUTATIVE (AFU_ORTHOLOGUE AFUA_3G12920)-RELATED"/>
    <property type="match status" value="1"/>
</dbReference>
<protein>
    <submittedName>
        <fullName evidence="3">Retrovirus-related Pol polyprotein from transposon TNT 1-94</fullName>
    </submittedName>
</protein>
<organism evidence="3">
    <name type="scientific">Ceratitis capitata</name>
    <name type="common">Mediterranean fruit fly</name>
    <name type="synonym">Tephritis capitata</name>
    <dbReference type="NCBI Taxonomy" id="7213"/>
    <lineage>
        <taxon>Eukaryota</taxon>
        <taxon>Metazoa</taxon>
        <taxon>Ecdysozoa</taxon>
        <taxon>Arthropoda</taxon>
        <taxon>Hexapoda</taxon>
        <taxon>Insecta</taxon>
        <taxon>Pterygota</taxon>
        <taxon>Neoptera</taxon>
        <taxon>Endopterygota</taxon>
        <taxon>Diptera</taxon>
        <taxon>Brachycera</taxon>
        <taxon>Muscomorpha</taxon>
        <taxon>Tephritoidea</taxon>
        <taxon>Tephritidae</taxon>
        <taxon>Ceratitis</taxon>
        <taxon>Ceratitis</taxon>
    </lineage>
</organism>
<feature type="non-terminal residue" evidence="3">
    <location>
        <position position="1"/>
    </location>
</feature>
<gene>
    <name evidence="3" type="primary">POLX</name>
</gene>
<sequence>QLKPTKVNEQPKEASQQPVQAQSNVKVSRAVKRGRGRRKKIMSKARGRPRLEYNLVPVVEPPTSDETSSSEQEYNEENQHSAALTQTTDPETSAQALTSPEASEWKKAMLKEYRTLIANNTWEIVDRPIGKKIVESKWALRTKYNQNGNIEKRKARLVAKGFTQRAGIDYSETFAPVARLNTIRLLMAISAEMGLEIHQLDFVSAYLNGTIETEIYMKLPTDLFSILDEEEASQYTEDKVCLLKKAIYGLKQSGRLWYQKLHTKLSNMGMSASKSDPCLYTYNNNNTIILIAIYVDDLIVACNDKQKLSRIKDELASSFEMKDLGPIKLCLGIEFNQCLKTNTITMCQSRYVAEILNRFQMNDCKPVSTPANTSIKLCKEMCPKTEEEKLSASKLPYQNLVGSLMYLAVSTRPDIAHIVSVLSQFNTNYGNQHWVAAKRVLRYLKGTPNLGISFTRTRNFSLEGFADADWGSNIDDRRSYTGFAFTLANAAISWESRKQRTVAISSTESEYMSLSDSTKEAIYLKRLLREIIGEDRTITIYNDNQGAGKLSKNPIFHNRTKHVDIRHHFVREAVDRKDIKVEYISTEEMPADILTKSLPATKHQNCIKNLGMKLI</sequence>
<evidence type="ECO:0000256" key="1">
    <source>
        <dbReference type="SAM" id="MobiDB-lite"/>
    </source>
</evidence>
<feature type="compositionally biased region" description="Basic residues" evidence="1">
    <location>
        <begin position="29"/>
        <end position="48"/>
    </location>
</feature>
<accession>W8BNV5</accession>
<name>W8BNV5_CERCA</name>
<feature type="compositionally biased region" description="Low complexity" evidence="1">
    <location>
        <begin position="61"/>
        <end position="72"/>
    </location>
</feature>
<feature type="region of interest" description="Disordered" evidence="1">
    <location>
        <begin position="1"/>
        <end position="101"/>
    </location>
</feature>
<dbReference type="SUPFAM" id="SSF56672">
    <property type="entry name" value="DNA/RNA polymerases"/>
    <property type="match status" value="1"/>
</dbReference>
<proteinExistence type="evidence at transcript level"/>
<feature type="compositionally biased region" description="Polar residues" evidence="1">
    <location>
        <begin position="82"/>
        <end position="101"/>
    </location>
</feature>
<dbReference type="AlphaFoldDB" id="W8BNV5"/>